<evidence type="ECO:0000313" key="2">
    <source>
        <dbReference type="EMBL" id="KAF9792971.1"/>
    </source>
</evidence>
<feature type="compositionally biased region" description="Low complexity" evidence="1">
    <location>
        <begin position="156"/>
        <end position="174"/>
    </location>
</feature>
<feature type="compositionally biased region" description="Basic residues" evidence="1">
    <location>
        <begin position="110"/>
        <end position="121"/>
    </location>
</feature>
<dbReference type="EMBL" id="WIUZ02000001">
    <property type="protein sequence ID" value="KAF9792971.1"/>
    <property type="molecule type" value="Genomic_DNA"/>
</dbReference>
<name>A0A9P6HWF8_9AGAM</name>
<accession>A0A9P6HWF8</accession>
<reference evidence="2" key="1">
    <citation type="journal article" date="2020" name="Nat. Commun.">
        <title>Large-scale genome sequencing of mycorrhizal fungi provides insights into the early evolution of symbiotic traits.</title>
        <authorList>
            <person name="Miyauchi S."/>
            <person name="Kiss E."/>
            <person name="Kuo A."/>
            <person name="Drula E."/>
            <person name="Kohler A."/>
            <person name="Sanchez-Garcia M."/>
            <person name="Morin E."/>
            <person name="Andreopoulos B."/>
            <person name="Barry K.W."/>
            <person name="Bonito G."/>
            <person name="Buee M."/>
            <person name="Carver A."/>
            <person name="Chen C."/>
            <person name="Cichocki N."/>
            <person name="Clum A."/>
            <person name="Culley D."/>
            <person name="Crous P.W."/>
            <person name="Fauchery L."/>
            <person name="Girlanda M."/>
            <person name="Hayes R.D."/>
            <person name="Keri Z."/>
            <person name="LaButti K."/>
            <person name="Lipzen A."/>
            <person name="Lombard V."/>
            <person name="Magnuson J."/>
            <person name="Maillard F."/>
            <person name="Murat C."/>
            <person name="Nolan M."/>
            <person name="Ohm R.A."/>
            <person name="Pangilinan J."/>
            <person name="Pereira M.F."/>
            <person name="Perotto S."/>
            <person name="Peter M."/>
            <person name="Pfister S."/>
            <person name="Riley R."/>
            <person name="Sitrit Y."/>
            <person name="Stielow J.B."/>
            <person name="Szollosi G."/>
            <person name="Zifcakova L."/>
            <person name="Stursova M."/>
            <person name="Spatafora J.W."/>
            <person name="Tedersoo L."/>
            <person name="Vaario L.M."/>
            <person name="Yamada A."/>
            <person name="Yan M."/>
            <person name="Wang P."/>
            <person name="Xu J."/>
            <person name="Bruns T."/>
            <person name="Baldrian P."/>
            <person name="Vilgalys R."/>
            <person name="Dunand C."/>
            <person name="Henrissat B."/>
            <person name="Grigoriev I.V."/>
            <person name="Hibbett D."/>
            <person name="Nagy L.G."/>
            <person name="Martin F.M."/>
        </authorList>
    </citation>
    <scope>NUCLEOTIDE SEQUENCE</scope>
    <source>
        <strain evidence="2">UH-Tt-Lm1</strain>
    </source>
</reference>
<feature type="region of interest" description="Disordered" evidence="1">
    <location>
        <begin position="234"/>
        <end position="253"/>
    </location>
</feature>
<organism evidence="2 3">
    <name type="scientific">Thelephora terrestris</name>
    <dbReference type="NCBI Taxonomy" id="56493"/>
    <lineage>
        <taxon>Eukaryota</taxon>
        <taxon>Fungi</taxon>
        <taxon>Dikarya</taxon>
        <taxon>Basidiomycota</taxon>
        <taxon>Agaricomycotina</taxon>
        <taxon>Agaricomycetes</taxon>
        <taxon>Thelephorales</taxon>
        <taxon>Thelephoraceae</taxon>
        <taxon>Thelephora</taxon>
    </lineage>
</organism>
<evidence type="ECO:0000256" key="1">
    <source>
        <dbReference type="SAM" id="MobiDB-lite"/>
    </source>
</evidence>
<sequence>MSHESRPDLLMFGRTLRLPLVRDAVTAYRQQGMLNVSTPESSWQRPCKGRLTPGPWIAKETLIEKSSEEARVASKRKLEGSNDADEDPSKRLKLKGKVTVDIMQPTDFHHSKRTQPKKKPVAKIAKDTSARSTKAQVVPQPSNARDAPVASGSRLVPSSPQFPVFQPSSRQAASPTPPPSHASVSRNLLNVARIAPLDIDSTASNIARISPPDVNPTASTIASVTPPDVIPIVPRPSTVSPSTSITAPIAPPEIIPDSQIGSLPDFYTPPPDVPRFTLLSSASETEEDSSVTAPSVTPEPVAPPPRKVTGNIPYKQYLTEDWIKAGRGNKASFNNHWKGLTDAEKDAERAKLRATLTGANK</sequence>
<protein>
    <submittedName>
        <fullName evidence="2">Uncharacterized protein</fullName>
    </submittedName>
</protein>
<evidence type="ECO:0000313" key="3">
    <source>
        <dbReference type="Proteomes" id="UP000736335"/>
    </source>
</evidence>
<feature type="region of interest" description="Disordered" evidence="1">
    <location>
        <begin position="282"/>
        <end position="311"/>
    </location>
</feature>
<dbReference type="AlphaFoldDB" id="A0A9P6HWF8"/>
<proteinExistence type="predicted"/>
<feature type="compositionally biased region" description="Polar residues" evidence="1">
    <location>
        <begin position="130"/>
        <end position="143"/>
    </location>
</feature>
<keyword evidence="3" id="KW-1185">Reference proteome</keyword>
<comment type="caution">
    <text evidence="2">The sequence shown here is derived from an EMBL/GenBank/DDBJ whole genome shotgun (WGS) entry which is preliminary data.</text>
</comment>
<feature type="compositionally biased region" description="Low complexity" evidence="1">
    <location>
        <begin position="234"/>
        <end position="248"/>
    </location>
</feature>
<dbReference type="Proteomes" id="UP000736335">
    <property type="component" value="Unassembled WGS sequence"/>
</dbReference>
<gene>
    <name evidence="2" type="ORF">BJ322DRAFT_1103415</name>
</gene>
<feature type="compositionally biased region" description="Low complexity" evidence="1">
    <location>
        <begin position="290"/>
        <end position="299"/>
    </location>
</feature>
<reference evidence="2" key="2">
    <citation type="submission" date="2020-11" db="EMBL/GenBank/DDBJ databases">
        <authorList>
            <consortium name="DOE Joint Genome Institute"/>
            <person name="Kuo A."/>
            <person name="Miyauchi S."/>
            <person name="Kiss E."/>
            <person name="Drula E."/>
            <person name="Kohler A."/>
            <person name="Sanchez-Garcia M."/>
            <person name="Andreopoulos B."/>
            <person name="Barry K.W."/>
            <person name="Bonito G."/>
            <person name="Buee M."/>
            <person name="Carver A."/>
            <person name="Chen C."/>
            <person name="Cichocki N."/>
            <person name="Clum A."/>
            <person name="Culley D."/>
            <person name="Crous P.W."/>
            <person name="Fauchery L."/>
            <person name="Girlanda M."/>
            <person name="Hayes R."/>
            <person name="Keri Z."/>
            <person name="Labutti K."/>
            <person name="Lipzen A."/>
            <person name="Lombard V."/>
            <person name="Magnuson J."/>
            <person name="Maillard F."/>
            <person name="Morin E."/>
            <person name="Murat C."/>
            <person name="Nolan M."/>
            <person name="Ohm R."/>
            <person name="Pangilinan J."/>
            <person name="Pereira M."/>
            <person name="Perotto S."/>
            <person name="Peter M."/>
            <person name="Riley R."/>
            <person name="Sitrit Y."/>
            <person name="Stielow B."/>
            <person name="Szollosi G."/>
            <person name="Zifcakova L."/>
            <person name="Stursova M."/>
            <person name="Spatafora J.W."/>
            <person name="Tedersoo L."/>
            <person name="Vaario L.-M."/>
            <person name="Yamada A."/>
            <person name="Yan M."/>
            <person name="Wang P."/>
            <person name="Xu J."/>
            <person name="Bruns T."/>
            <person name="Baldrian P."/>
            <person name="Vilgalys R."/>
            <person name="Henrissat B."/>
            <person name="Grigoriev I.V."/>
            <person name="Hibbett D."/>
            <person name="Nagy L.G."/>
            <person name="Martin F.M."/>
        </authorList>
    </citation>
    <scope>NUCLEOTIDE SEQUENCE</scope>
    <source>
        <strain evidence="2">UH-Tt-Lm1</strain>
    </source>
</reference>
<feature type="compositionally biased region" description="Basic and acidic residues" evidence="1">
    <location>
        <begin position="67"/>
        <end position="80"/>
    </location>
</feature>
<feature type="region of interest" description="Disordered" evidence="1">
    <location>
        <begin position="67"/>
        <end position="184"/>
    </location>
</feature>